<organism evidence="3 4">
    <name type="scientific">Ceratodon purpureus</name>
    <name type="common">Fire moss</name>
    <name type="synonym">Dicranum purpureum</name>
    <dbReference type="NCBI Taxonomy" id="3225"/>
    <lineage>
        <taxon>Eukaryota</taxon>
        <taxon>Viridiplantae</taxon>
        <taxon>Streptophyta</taxon>
        <taxon>Embryophyta</taxon>
        <taxon>Bryophyta</taxon>
        <taxon>Bryophytina</taxon>
        <taxon>Bryopsida</taxon>
        <taxon>Dicranidae</taxon>
        <taxon>Pseudoditrichales</taxon>
        <taxon>Ditrichaceae</taxon>
        <taxon>Ceratodon</taxon>
    </lineage>
</organism>
<keyword evidence="4" id="KW-1185">Reference proteome</keyword>
<dbReference type="Proteomes" id="UP000822688">
    <property type="component" value="Chromosome 12"/>
</dbReference>
<feature type="region of interest" description="Disordered" evidence="1">
    <location>
        <begin position="1"/>
        <end position="77"/>
    </location>
</feature>
<evidence type="ECO:0000313" key="4">
    <source>
        <dbReference type="Proteomes" id="UP000822688"/>
    </source>
</evidence>
<proteinExistence type="predicted"/>
<dbReference type="AlphaFoldDB" id="A0A8T0G6Y2"/>
<keyword evidence="2" id="KW-0472">Membrane</keyword>
<evidence type="ECO:0000256" key="1">
    <source>
        <dbReference type="SAM" id="MobiDB-lite"/>
    </source>
</evidence>
<feature type="transmembrane region" description="Helical" evidence="2">
    <location>
        <begin position="97"/>
        <end position="119"/>
    </location>
</feature>
<evidence type="ECO:0000256" key="2">
    <source>
        <dbReference type="SAM" id="Phobius"/>
    </source>
</evidence>
<evidence type="ECO:0008006" key="5">
    <source>
        <dbReference type="Google" id="ProtNLM"/>
    </source>
</evidence>
<name>A0A8T0G6Y2_CERPU</name>
<feature type="transmembrane region" description="Helical" evidence="2">
    <location>
        <begin position="139"/>
        <end position="165"/>
    </location>
</feature>
<evidence type="ECO:0000313" key="3">
    <source>
        <dbReference type="EMBL" id="KAG0554237.1"/>
    </source>
</evidence>
<accession>A0A8T0G6Y2</accession>
<keyword evidence="2" id="KW-1133">Transmembrane helix</keyword>
<feature type="compositionally biased region" description="Basic and acidic residues" evidence="1">
    <location>
        <begin position="19"/>
        <end position="29"/>
    </location>
</feature>
<dbReference type="EMBL" id="CM026433">
    <property type="protein sequence ID" value="KAG0554237.1"/>
    <property type="molecule type" value="Genomic_DNA"/>
</dbReference>
<sequence length="222" mass="24635">MDHGVRESNMEMGLLRNEGTSEPHVDTRSEQGSMEETELSTSSNLLGMTRRSASLSAWGGSNRQQRTPGQAVTTQGSHSEIYGVTSRSYIRMRHKALIVQFNSYAVLLVLLAGAMSVAILQPPGSFDTDGHIRKGAQLYLFMASMSFLFAIMGLFAVMIVFLNLFRPEFNAPPRTDDTLDGSATSREVEIMEVIARGLVRVYYYLGAVVIFHKVLNMSRDML</sequence>
<reference evidence="3" key="1">
    <citation type="submission" date="2020-06" db="EMBL/GenBank/DDBJ databases">
        <title>WGS assembly of Ceratodon purpureus strain R40.</title>
        <authorList>
            <person name="Carey S.B."/>
            <person name="Jenkins J."/>
            <person name="Shu S."/>
            <person name="Lovell J.T."/>
            <person name="Sreedasyam A."/>
            <person name="Maumus F."/>
            <person name="Tiley G.P."/>
            <person name="Fernandez-Pozo N."/>
            <person name="Barry K."/>
            <person name="Chen C."/>
            <person name="Wang M."/>
            <person name="Lipzen A."/>
            <person name="Daum C."/>
            <person name="Saski C.A."/>
            <person name="Payton A.C."/>
            <person name="Mcbreen J.C."/>
            <person name="Conrad R.E."/>
            <person name="Kollar L.M."/>
            <person name="Olsson S."/>
            <person name="Huttunen S."/>
            <person name="Landis J.B."/>
            <person name="Wickett N.J."/>
            <person name="Johnson M.G."/>
            <person name="Rensing S.A."/>
            <person name="Grimwood J."/>
            <person name="Schmutz J."/>
            <person name="Mcdaniel S.F."/>
        </authorList>
    </citation>
    <scope>NUCLEOTIDE SEQUENCE</scope>
    <source>
        <strain evidence="3">R40</strain>
    </source>
</reference>
<feature type="compositionally biased region" description="Polar residues" evidence="1">
    <location>
        <begin position="39"/>
        <end position="77"/>
    </location>
</feature>
<gene>
    <name evidence="3" type="ORF">KC19_12G075500</name>
</gene>
<comment type="caution">
    <text evidence="3">The sequence shown here is derived from an EMBL/GenBank/DDBJ whole genome shotgun (WGS) entry which is preliminary data.</text>
</comment>
<protein>
    <recommendedName>
        <fullName evidence="5">PGG domain-containing protein</fullName>
    </recommendedName>
</protein>
<keyword evidence="2" id="KW-0812">Transmembrane</keyword>